<dbReference type="SUPFAM" id="SSF51905">
    <property type="entry name" value="FAD/NAD(P)-binding domain"/>
    <property type="match status" value="1"/>
</dbReference>
<accession>A0A915U3V4</accession>
<evidence type="ECO:0000259" key="3">
    <source>
        <dbReference type="Pfam" id="PF01593"/>
    </source>
</evidence>
<dbReference type="Proteomes" id="UP001063350">
    <property type="component" value="Chromosome"/>
</dbReference>
<sequence>MADLQTNHQVDGAGMDLPASTRKGTTTSYQLVIIGGGLSGLAAGIRFARFGGRVLIVEQHAIPGGLNSYYFRNGVLLETGLHAMTNFARPGNKQAPLNRLLRQLKLSRKKFVTREQLGSEIVFPGVTLCFSNDLSLLAGEIERVFPEARDRFFDLVRWVESFDPFAPAPWRSTRAFLREKLNHPLLEDMLLLPLMVYGNAEEQDMDLAQFAIMFRALFLEGFFRPEHTIREFLHSLLAQYRRFGGEIRFRTRVQKLIRKGGTIRAVVLEDGEELACEAVLSTVGIPGTAKISGWDLERSRYIGRMSFMETISLLPAAARGSLKSDRTIIFYNMEDTLNYRRPGAPLDPSWGVICFPENFQGLEPGELFQIRVTNAANFDLWKEADRESYLQMKEKWARESAVSVRKIIGNYTQDVVYQDSFTPVTIERFTGKAAGAVYGSPVKIKDGRTPFANLFLAGTDQGYLGIVGSMLSGVSIVNQHLLRR</sequence>
<dbReference type="GO" id="GO:0016491">
    <property type="term" value="F:oxidoreductase activity"/>
    <property type="evidence" value="ECO:0007669"/>
    <property type="project" value="UniProtKB-KW"/>
</dbReference>
<dbReference type="Gene3D" id="3.50.50.60">
    <property type="entry name" value="FAD/NAD(P)-binding domain"/>
    <property type="match status" value="2"/>
</dbReference>
<evidence type="ECO:0000256" key="1">
    <source>
        <dbReference type="ARBA" id="ARBA00006046"/>
    </source>
</evidence>
<feature type="domain" description="Amine oxidase" evidence="3">
    <location>
        <begin position="38"/>
        <end position="289"/>
    </location>
</feature>
<dbReference type="InterPro" id="IPR036188">
    <property type="entry name" value="FAD/NAD-bd_sf"/>
</dbReference>
<evidence type="ECO:0000256" key="2">
    <source>
        <dbReference type="ARBA" id="ARBA00023002"/>
    </source>
</evidence>
<name>A0A915U3V4_9BACT</name>
<evidence type="ECO:0000313" key="4">
    <source>
        <dbReference type="EMBL" id="BCO10142.1"/>
    </source>
</evidence>
<dbReference type="Pfam" id="PF01593">
    <property type="entry name" value="Amino_oxidase"/>
    <property type="match status" value="1"/>
</dbReference>
<dbReference type="PANTHER" id="PTHR43734:SF7">
    <property type="entry name" value="4,4'-DIAPONEUROSPORENE OXYGENASE"/>
    <property type="match status" value="1"/>
</dbReference>
<dbReference type="InterPro" id="IPR002937">
    <property type="entry name" value="Amino_oxidase"/>
</dbReference>
<dbReference type="EMBL" id="AP024233">
    <property type="protein sequence ID" value="BCO10142.1"/>
    <property type="molecule type" value="Genomic_DNA"/>
</dbReference>
<dbReference type="AlphaFoldDB" id="A0A915U3V4"/>
<protein>
    <submittedName>
        <fullName evidence="4">Phytoene dehydrogenase</fullName>
    </submittedName>
</protein>
<proteinExistence type="inferred from homology"/>
<dbReference type="KEGG" id="ddu:GF1_25180"/>
<organism evidence="4 5">
    <name type="scientific">Desulfolithobacter dissulfuricans</name>
    <dbReference type="NCBI Taxonomy" id="2795293"/>
    <lineage>
        <taxon>Bacteria</taxon>
        <taxon>Pseudomonadati</taxon>
        <taxon>Thermodesulfobacteriota</taxon>
        <taxon>Desulfobulbia</taxon>
        <taxon>Desulfobulbales</taxon>
        <taxon>Desulfobulbaceae</taxon>
        <taxon>Desulfolithobacter</taxon>
    </lineage>
</organism>
<dbReference type="PANTHER" id="PTHR43734">
    <property type="entry name" value="PHYTOENE DESATURASE"/>
    <property type="match status" value="1"/>
</dbReference>
<dbReference type="RefSeq" id="WP_267926880.1">
    <property type="nucleotide sequence ID" value="NZ_AP024233.1"/>
</dbReference>
<keyword evidence="5" id="KW-1185">Reference proteome</keyword>
<gene>
    <name evidence="4" type="primary">crtI</name>
    <name evidence="4" type="ORF">GF1_25180</name>
</gene>
<reference evidence="4" key="1">
    <citation type="submission" date="2020-12" db="EMBL/GenBank/DDBJ databases">
        <title>Desulfobium dissulfuricans gen. nov., sp. nov., a novel mesophilic, sulfate-reducing bacterium isolated from a deep-sea hydrothermal vent.</title>
        <authorList>
            <person name="Hashimoto Y."/>
            <person name="Tame A."/>
            <person name="Sawayama S."/>
            <person name="Miyazaki J."/>
            <person name="Takai K."/>
            <person name="Nakagawa S."/>
        </authorList>
    </citation>
    <scope>NUCLEOTIDE SEQUENCE</scope>
    <source>
        <strain evidence="4">GF1</strain>
    </source>
</reference>
<comment type="similarity">
    <text evidence="1">Belongs to the carotenoid/retinoid oxidoreductase family.</text>
</comment>
<evidence type="ECO:0000313" key="5">
    <source>
        <dbReference type="Proteomes" id="UP001063350"/>
    </source>
</evidence>
<keyword evidence="2" id="KW-0560">Oxidoreductase</keyword>